<dbReference type="InterPro" id="IPR007497">
    <property type="entry name" value="SIMPL/DUF541"/>
</dbReference>
<dbReference type="EMBL" id="LACB01000287">
    <property type="protein sequence ID" value="KAJ9485095.1"/>
    <property type="molecule type" value="Genomic_DNA"/>
</dbReference>
<dbReference type="Pfam" id="PF04402">
    <property type="entry name" value="SIMPL"/>
    <property type="match status" value="1"/>
</dbReference>
<sequence length="211" mass="23523">MTRFIMSLRGHYTARHFPERARIHLIIESSGESAETVSREVTSTCNSLRKILEALCLREGNGTVKPEAAVSSSASHIHLASKDRDANETGDLSDNPRIYDATIAFYAIFCEFDEMHKFIQKLDGYHNARLNDVSWYLTDATNDEFGAQSRERAFLDATTKADQYATAVDFEVEAVGLEEIEPQSLETFGVSTEAYVSASQWGGFDASGYRV</sequence>
<gene>
    <name evidence="1" type="ORF">VN97_g8263</name>
</gene>
<dbReference type="AlphaFoldDB" id="A0AAI9TD31"/>
<reference evidence="1" key="2">
    <citation type="journal article" date="2016" name="Fungal Biol.">
        <title>Ochratoxin A production by Penicillium thymicola.</title>
        <authorList>
            <person name="Nguyen H.D.T."/>
            <person name="McMullin D.R."/>
            <person name="Ponomareva E."/>
            <person name="Riley R."/>
            <person name="Pomraning K.R."/>
            <person name="Baker S.E."/>
            <person name="Seifert K.A."/>
        </authorList>
    </citation>
    <scope>NUCLEOTIDE SEQUENCE</scope>
    <source>
        <strain evidence="1">DAOM 180753</strain>
    </source>
</reference>
<evidence type="ECO:0000313" key="2">
    <source>
        <dbReference type="Proteomes" id="UP001227192"/>
    </source>
</evidence>
<accession>A0AAI9TD31</accession>
<organism evidence="1 2">
    <name type="scientific">Penicillium thymicola</name>
    <dbReference type="NCBI Taxonomy" id="293382"/>
    <lineage>
        <taxon>Eukaryota</taxon>
        <taxon>Fungi</taxon>
        <taxon>Dikarya</taxon>
        <taxon>Ascomycota</taxon>
        <taxon>Pezizomycotina</taxon>
        <taxon>Eurotiomycetes</taxon>
        <taxon>Eurotiomycetidae</taxon>
        <taxon>Eurotiales</taxon>
        <taxon>Aspergillaceae</taxon>
        <taxon>Penicillium</taxon>
    </lineage>
</organism>
<proteinExistence type="predicted"/>
<keyword evidence="2" id="KW-1185">Reference proteome</keyword>
<reference evidence="1" key="1">
    <citation type="submission" date="2015-06" db="EMBL/GenBank/DDBJ databases">
        <authorList>
            <person name="Nguyen H."/>
        </authorList>
    </citation>
    <scope>NUCLEOTIDE SEQUENCE</scope>
    <source>
        <strain evidence="1">DAOM 180753</strain>
    </source>
</reference>
<dbReference type="Proteomes" id="UP001227192">
    <property type="component" value="Unassembled WGS sequence"/>
</dbReference>
<comment type="caution">
    <text evidence="1">The sequence shown here is derived from an EMBL/GenBank/DDBJ whole genome shotgun (WGS) entry which is preliminary data.</text>
</comment>
<evidence type="ECO:0000313" key="1">
    <source>
        <dbReference type="EMBL" id="KAJ9485095.1"/>
    </source>
</evidence>
<name>A0AAI9TD31_PENTH</name>
<protein>
    <submittedName>
        <fullName evidence="1">Uncharacterized protein</fullName>
    </submittedName>
</protein>